<gene>
    <name evidence="1" type="ORF">DFJ69_1846</name>
</gene>
<dbReference type="Proteomes" id="UP000256661">
    <property type="component" value="Unassembled WGS sequence"/>
</dbReference>
<protein>
    <submittedName>
        <fullName evidence="1">Uncharacterized protein</fullName>
    </submittedName>
</protein>
<sequence>MFVLVGAAAGTVAATVGVVTLVVDGDGEAVRDRATVRPAMSTGSGRIVEIGDVLRRHGATGCTSEPRRVECRYSDRYVAAEVVDPTLGVRLRDLLPTWKTGSAQAMTGDRGPFAILHGENWLVTGPDAFVEKVRPALRGRIVYCDRPYSTCK</sequence>
<dbReference type="AlphaFoldDB" id="A0A3D9SR46"/>
<accession>A0A3D9SR46</accession>
<evidence type="ECO:0000313" key="1">
    <source>
        <dbReference type="EMBL" id="REE96413.1"/>
    </source>
</evidence>
<comment type="caution">
    <text evidence="1">The sequence shown here is derived from an EMBL/GenBank/DDBJ whole genome shotgun (WGS) entry which is preliminary data.</text>
</comment>
<organism evidence="1 2">
    <name type="scientific">Thermomonospora umbrina</name>
    <dbReference type="NCBI Taxonomy" id="111806"/>
    <lineage>
        <taxon>Bacteria</taxon>
        <taxon>Bacillati</taxon>
        <taxon>Actinomycetota</taxon>
        <taxon>Actinomycetes</taxon>
        <taxon>Streptosporangiales</taxon>
        <taxon>Thermomonosporaceae</taxon>
        <taxon>Thermomonospora</taxon>
    </lineage>
</organism>
<keyword evidence="2" id="KW-1185">Reference proteome</keyword>
<dbReference type="EMBL" id="QTTT01000001">
    <property type="protein sequence ID" value="REE96413.1"/>
    <property type="molecule type" value="Genomic_DNA"/>
</dbReference>
<evidence type="ECO:0000313" key="2">
    <source>
        <dbReference type="Proteomes" id="UP000256661"/>
    </source>
</evidence>
<name>A0A3D9SR46_9ACTN</name>
<proteinExistence type="predicted"/>
<reference evidence="1 2" key="1">
    <citation type="submission" date="2018-08" db="EMBL/GenBank/DDBJ databases">
        <title>Sequencing the genomes of 1000 actinobacteria strains.</title>
        <authorList>
            <person name="Klenk H.-P."/>
        </authorList>
    </citation>
    <scope>NUCLEOTIDE SEQUENCE [LARGE SCALE GENOMIC DNA]</scope>
    <source>
        <strain evidence="1 2">DSM 43927</strain>
    </source>
</reference>